<sequence length="75" mass="8152">MITCKCGKTLDKIPDWMASITVDFICNNCPNRQAKNLPFVTIEAEPPSISKLAAQRVEGDAHEEPVEDGHAEGAV</sequence>
<proteinExistence type="predicted"/>
<comment type="caution">
    <text evidence="2">The sequence shown here is derived from an EMBL/GenBank/DDBJ whole genome shotgun (WGS) entry which is preliminary data.</text>
</comment>
<name>A0A931LTU5_FIMGI</name>
<reference evidence="2" key="1">
    <citation type="submission" date="2020-07" db="EMBL/GenBank/DDBJ databases">
        <title>Huge and variable diversity of episymbiotic CPR bacteria and DPANN archaea in groundwater ecosystems.</title>
        <authorList>
            <person name="He C.Y."/>
            <person name="Keren R."/>
            <person name="Whittaker M."/>
            <person name="Farag I.F."/>
            <person name="Doudna J."/>
            <person name="Cate J.H.D."/>
            <person name="Banfield J.F."/>
        </authorList>
    </citation>
    <scope>NUCLEOTIDE SEQUENCE</scope>
    <source>
        <strain evidence="2">NC_groundwater_17_Pr7_B-0.1um_64_12</strain>
    </source>
</reference>
<dbReference type="EMBL" id="JACOSL010000022">
    <property type="protein sequence ID" value="MBI1756069.1"/>
    <property type="molecule type" value="Genomic_DNA"/>
</dbReference>
<dbReference type="Proteomes" id="UP000727962">
    <property type="component" value="Unassembled WGS sequence"/>
</dbReference>
<evidence type="ECO:0000313" key="3">
    <source>
        <dbReference type="Proteomes" id="UP000727962"/>
    </source>
</evidence>
<feature type="compositionally biased region" description="Basic and acidic residues" evidence="1">
    <location>
        <begin position="57"/>
        <end position="75"/>
    </location>
</feature>
<protein>
    <submittedName>
        <fullName evidence="2">Uncharacterized protein</fullName>
    </submittedName>
</protein>
<accession>A0A931LTU5</accession>
<organism evidence="2 3">
    <name type="scientific">Fimbriimonas ginsengisoli</name>
    <dbReference type="NCBI Taxonomy" id="1005039"/>
    <lineage>
        <taxon>Bacteria</taxon>
        <taxon>Bacillati</taxon>
        <taxon>Armatimonadota</taxon>
        <taxon>Fimbriimonadia</taxon>
        <taxon>Fimbriimonadales</taxon>
        <taxon>Fimbriimonadaceae</taxon>
        <taxon>Fimbriimonas</taxon>
    </lineage>
</organism>
<evidence type="ECO:0000313" key="2">
    <source>
        <dbReference type="EMBL" id="MBI1756069.1"/>
    </source>
</evidence>
<feature type="region of interest" description="Disordered" evidence="1">
    <location>
        <begin position="54"/>
        <end position="75"/>
    </location>
</feature>
<gene>
    <name evidence="2" type="ORF">HYR64_03070</name>
</gene>
<dbReference type="AlphaFoldDB" id="A0A931LTU5"/>
<evidence type="ECO:0000256" key="1">
    <source>
        <dbReference type="SAM" id="MobiDB-lite"/>
    </source>
</evidence>